<organism evidence="1 2">
    <name type="scientific">Trifolium medium</name>
    <dbReference type="NCBI Taxonomy" id="97028"/>
    <lineage>
        <taxon>Eukaryota</taxon>
        <taxon>Viridiplantae</taxon>
        <taxon>Streptophyta</taxon>
        <taxon>Embryophyta</taxon>
        <taxon>Tracheophyta</taxon>
        <taxon>Spermatophyta</taxon>
        <taxon>Magnoliopsida</taxon>
        <taxon>eudicotyledons</taxon>
        <taxon>Gunneridae</taxon>
        <taxon>Pentapetalae</taxon>
        <taxon>rosids</taxon>
        <taxon>fabids</taxon>
        <taxon>Fabales</taxon>
        <taxon>Fabaceae</taxon>
        <taxon>Papilionoideae</taxon>
        <taxon>50 kb inversion clade</taxon>
        <taxon>NPAAA clade</taxon>
        <taxon>Hologalegina</taxon>
        <taxon>IRL clade</taxon>
        <taxon>Trifolieae</taxon>
        <taxon>Trifolium</taxon>
    </lineage>
</organism>
<evidence type="ECO:0000313" key="2">
    <source>
        <dbReference type="Proteomes" id="UP000265520"/>
    </source>
</evidence>
<evidence type="ECO:0000313" key="1">
    <source>
        <dbReference type="EMBL" id="MCH84287.1"/>
    </source>
</evidence>
<comment type="caution">
    <text evidence="1">The sequence shown here is derived from an EMBL/GenBank/DDBJ whole genome shotgun (WGS) entry which is preliminary data.</text>
</comment>
<protein>
    <submittedName>
        <fullName evidence="1">Uncharacterized protein</fullName>
    </submittedName>
</protein>
<dbReference type="AlphaFoldDB" id="A0A392M9V2"/>
<gene>
    <name evidence="1" type="ORF">A2U01_0005118</name>
</gene>
<name>A0A392M9V2_9FABA</name>
<keyword evidence="2" id="KW-1185">Reference proteome</keyword>
<reference evidence="1 2" key="1">
    <citation type="journal article" date="2018" name="Front. Plant Sci.">
        <title>Red Clover (Trifolium pratense) and Zigzag Clover (T. medium) - A Picture of Genomic Similarities and Differences.</title>
        <authorList>
            <person name="Dluhosova J."/>
            <person name="Istvanek J."/>
            <person name="Nedelnik J."/>
            <person name="Repkova J."/>
        </authorList>
    </citation>
    <scope>NUCLEOTIDE SEQUENCE [LARGE SCALE GENOMIC DNA]</scope>
    <source>
        <strain evidence="2">cv. 10/8</strain>
        <tissue evidence="1">Leaf</tissue>
    </source>
</reference>
<proteinExistence type="predicted"/>
<accession>A0A392M9V2</accession>
<sequence>MAHRNPPPPPDPLSLQELQNSINALAVAFTQFRDTQDSRHADYLASFETLNSQIPATAS</sequence>
<dbReference type="EMBL" id="LXQA010006573">
    <property type="protein sequence ID" value="MCH84287.1"/>
    <property type="molecule type" value="Genomic_DNA"/>
</dbReference>
<dbReference type="Proteomes" id="UP000265520">
    <property type="component" value="Unassembled WGS sequence"/>
</dbReference>